<name>A0A183ISN6_9BILA</name>
<dbReference type="Proteomes" id="UP000270296">
    <property type="component" value="Unassembled WGS sequence"/>
</dbReference>
<dbReference type="WBParaSite" id="SBAD_0000689101-mRNA-1">
    <property type="protein sequence ID" value="SBAD_0000689101-mRNA-1"/>
    <property type="gene ID" value="SBAD_0000689101"/>
</dbReference>
<dbReference type="EMBL" id="UZAM01009913">
    <property type="protein sequence ID" value="VDP10457.1"/>
    <property type="molecule type" value="Genomic_DNA"/>
</dbReference>
<sequence length="108" mass="12146">MIVCHRCPRRFSVVPVAFCVSRYEHASLELLLLLVHTVFIIVVCFKSGSVDNDGTRGPWGDSLLQKTDFEVSVDGVPLVGRRWWNGPDGPLLFFSYSLFPRFAPPFGC</sequence>
<evidence type="ECO:0000313" key="2">
    <source>
        <dbReference type="Proteomes" id="UP000270296"/>
    </source>
</evidence>
<gene>
    <name evidence="1" type="ORF">SBAD_LOCUS6631</name>
</gene>
<reference evidence="3" key="1">
    <citation type="submission" date="2016-06" db="UniProtKB">
        <authorList>
            <consortium name="WormBaseParasite"/>
        </authorList>
    </citation>
    <scope>IDENTIFICATION</scope>
</reference>
<proteinExistence type="predicted"/>
<evidence type="ECO:0000313" key="3">
    <source>
        <dbReference type="WBParaSite" id="SBAD_0000689101-mRNA-1"/>
    </source>
</evidence>
<reference evidence="1 2" key="2">
    <citation type="submission" date="2018-11" db="EMBL/GenBank/DDBJ databases">
        <authorList>
            <consortium name="Pathogen Informatics"/>
        </authorList>
    </citation>
    <scope>NUCLEOTIDE SEQUENCE [LARGE SCALE GENOMIC DNA]</scope>
</reference>
<keyword evidence="2" id="KW-1185">Reference proteome</keyword>
<evidence type="ECO:0000313" key="1">
    <source>
        <dbReference type="EMBL" id="VDP10457.1"/>
    </source>
</evidence>
<protein>
    <submittedName>
        <fullName evidence="3">Secreted protein</fullName>
    </submittedName>
</protein>
<accession>A0A183ISN6</accession>
<organism evidence="3">
    <name type="scientific">Soboliphyme baturini</name>
    <dbReference type="NCBI Taxonomy" id="241478"/>
    <lineage>
        <taxon>Eukaryota</taxon>
        <taxon>Metazoa</taxon>
        <taxon>Ecdysozoa</taxon>
        <taxon>Nematoda</taxon>
        <taxon>Enoplea</taxon>
        <taxon>Dorylaimia</taxon>
        <taxon>Dioctophymatida</taxon>
        <taxon>Dioctophymatoidea</taxon>
        <taxon>Soboliphymatidae</taxon>
        <taxon>Soboliphyme</taxon>
    </lineage>
</organism>
<dbReference type="AlphaFoldDB" id="A0A183ISN6"/>